<evidence type="ECO:0000313" key="10">
    <source>
        <dbReference type="Proteomes" id="UP001218895"/>
    </source>
</evidence>
<protein>
    <recommendedName>
        <fullName evidence="2">histidine kinase</fullName>
        <ecNumber evidence="2">2.7.13.3</ecNumber>
    </recommendedName>
</protein>
<dbReference type="Pfam" id="PF13426">
    <property type="entry name" value="PAS_9"/>
    <property type="match status" value="2"/>
</dbReference>
<evidence type="ECO:0000256" key="6">
    <source>
        <dbReference type="SAM" id="Phobius"/>
    </source>
</evidence>
<keyword evidence="6" id="KW-0472">Membrane</keyword>
<keyword evidence="6" id="KW-0812">Transmembrane</keyword>
<comment type="catalytic activity">
    <reaction evidence="1">
        <text>ATP + protein L-histidine = ADP + protein N-phospho-L-histidine.</text>
        <dbReference type="EC" id="2.7.13.3"/>
    </reaction>
</comment>
<keyword evidence="4" id="KW-0808">Transferase</keyword>
<evidence type="ECO:0000256" key="2">
    <source>
        <dbReference type="ARBA" id="ARBA00012438"/>
    </source>
</evidence>
<dbReference type="RefSeq" id="WP_278098987.1">
    <property type="nucleotide sequence ID" value="NZ_CP091092.1"/>
</dbReference>
<dbReference type="NCBIfam" id="TIGR00229">
    <property type="entry name" value="sensory_box"/>
    <property type="match status" value="2"/>
</dbReference>
<reference evidence="9" key="1">
    <citation type="submission" date="2022-01" db="EMBL/GenBank/DDBJ databases">
        <title>Complete genome of Methanomicrobium antiquum DSM 21220.</title>
        <authorList>
            <person name="Chen S.-C."/>
            <person name="You Y.-T."/>
            <person name="Zhou Y.-Z."/>
            <person name="Lai M.-C."/>
        </authorList>
    </citation>
    <scope>NUCLEOTIDE SEQUENCE</scope>
    <source>
        <strain evidence="9">DSM 21220</strain>
    </source>
</reference>
<evidence type="ECO:0000256" key="4">
    <source>
        <dbReference type="ARBA" id="ARBA00022679"/>
    </source>
</evidence>
<dbReference type="PANTHER" id="PTHR43304">
    <property type="entry name" value="PHYTOCHROME-LIKE PROTEIN CPH1"/>
    <property type="match status" value="1"/>
</dbReference>
<dbReference type="SUPFAM" id="SSF55874">
    <property type="entry name" value="ATPase domain of HSP90 chaperone/DNA topoisomerase II/histidine kinase"/>
    <property type="match status" value="1"/>
</dbReference>
<accession>A0AAF0JTD4</accession>
<keyword evidence="10" id="KW-1185">Reference proteome</keyword>
<dbReference type="SUPFAM" id="SSF55785">
    <property type="entry name" value="PYP-like sensor domain (PAS domain)"/>
    <property type="match status" value="2"/>
</dbReference>
<dbReference type="Proteomes" id="UP001218895">
    <property type="component" value="Chromosome"/>
</dbReference>
<dbReference type="PROSITE" id="PS50112">
    <property type="entry name" value="PAS"/>
    <property type="match status" value="2"/>
</dbReference>
<dbReference type="EMBL" id="CP091092">
    <property type="protein sequence ID" value="WFN36148.1"/>
    <property type="molecule type" value="Genomic_DNA"/>
</dbReference>
<dbReference type="InterPro" id="IPR035965">
    <property type="entry name" value="PAS-like_dom_sf"/>
</dbReference>
<organism evidence="9 10">
    <name type="scientific">Methanomicrobium antiquum</name>
    <dbReference type="NCBI Taxonomy" id="487686"/>
    <lineage>
        <taxon>Archaea</taxon>
        <taxon>Methanobacteriati</taxon>
        <taxon>Methanobacteriota</taxon>
        <taxon>Stenosarchaea group</taxon>
        <taxon>Methanomicrobia</taxon>
        <taxon>Methanomicrobiales</taxon>
        <taxon>Methanomicrobiaceae</taxon>
        <taxon>Methanomicrobium</taxon>
    </lineage>
</organism>
<dbReference type="KEGG" id="manq:L1994_08320"/>
<dbReference type="InterPro" id="IPR003594">
    <property type="entry name" value="HATPase_dom"/>
</dbReference>
<dbReference type="PROSITE" id="PS50109">
    <property type="entry name" value="HIS_KIN"/>
    <property type="match status" value="1"/>
</dbReference>
<name>A0AAF0JTD4_9EURY</name>
<feature type="domain" description="PAS" evidence="8">
    <location>
        <begin position="115"/>
        <end position="185"/>
    </location>
</feature>
<evidence type="ECO:0000256" key="5">
    <source>
        <dbReference type="ARBA" id="ARBA00022777"/>
    </source>
</evidence>
<dbReference type="SMART" id="SM00387">
    <property type="entry name" value="HATPase_c"/>
    <property type="match status" value="1"/>
</dbReference>
<gene>
    <name evidence="9" type="ORF">L1994_08320</name>
</gene>
<feature type="domain" description="Histidine kinase" evidence="7">
    <location>
        <begin position="477"/>
        <end position="575"/>
    </location>
</feature>
<feature type="domain" description="PAS" evidence="8">
    <location>
        <begin position="246"/>
        <end position="315"/>
    </location>
</feature>
<feature type="transmembrane region" description="Helical" evidence="6">
    <location>
        <begin position="12"/>
        <end position="35"/>
    </location>
</feature>
<feature type="transmembrane region" description="Helical" evidence="6">
    <location>
        <begin position="41"/>
        <end position="58"/>
    </location>
</feature>
<feature type="transmembrane region" description="Helical" evidence="6">
    <location>
        <begin position="63"/>
        <end position="80"/>
    </location>
</feature>
<dbReference type="InterPro" id="IPR036890">
    <property type="entry name" value="HATPase_C_sf"/>
</dbReference>
<dbReference type="AlphaFoldDB" id="A0AAF0JTD4"/>
<dbReference type="InterPro" id="IPR052162">
    <property type="entry name" value="Sensor_kinase/Photoreceptor"/>
</dbReference>
<dbReference type="Gene3D" id="3.30.565.10">
    <property type="entry name" value="Histidine kinase-like ATPase, C-terminal domain"/>
    <property type="match status" value="1"/>
</dbReference>
<feature type="transmembrane region" description="Helical" evidence="6">
    <location>
        <begin position="92"/>
        <end position="112"/>
    </location>
</feature>
<dbReference type="EC" id="2.7.13.3" evidence="2"/>
<sequence length="581" mass="65747">MQTGYLPNDKKITQYFSLIITGTTAAALVITIVCLTHNIDTIYYHLYYIPIIIAAICYPKKGFYFTLLLTILFLFITFVITKGEEGIFYENIIRSIVFIGVGAIASTLSEVLREDSLKYQRLFDNSGAATAVISKSGKIIYCNKDFERITRYDFKELKKKFLPELISSDDRDEIFKKPEDTLQKPDVKKQIHPKELKNAEIKIVKKNGETCYTLASLHKINELGIILLSVIDVSLKVKTEKILKIKEERYKNLFQQSTDAIFIHSVKGKIFDANKNACKLTGYTLDELKEINLTDLHPDTEAEKIEKCIESLENSGHCEFESIFKNSNGNTNYIDIRSVIVDKDTMVAQSIIRDITLRKKNDNALHTASKKLSILSSITRHDIINQIMVALANLEFAEMDSKDENILPYLDKAGASVRIIQKQIEFSKDYQDMGGKPPKWQNIEEIIQISLNNQNIPENISVYSDVAGVEIYADHMLEKVFSNLIGNSLMHGGNFTEIKIMLGNDDGFFRINYSDNGSGIPNDKKEFIFRAGYGSNQGFGLYLVREILAITGISIEETGIFGKGVNFEIKVPANDIRFIGN</sequence>
<dbReference type="InterPro" id="IPR000014">
    <property type="entry name" value="PAS"/>
</dbReference>
<dbReference type="GeneID" id="79950396"/>
<keyword evidence="3" id="KW-0597">Phosphoprotein</keyword>
<proteinExistence type="predicted"/>
<keyword evidence="5 9" id="KW-0418">Kinase</keyword>
<evidence type="ECO:0000313" key="9">
    <source>
        <dbReference type="EMBL" id="WFN36148.1"/>
    </source>
</evidence>
<dbReference type="SMART" id="SM00091">
    <property type="entry name" value="PAS"/>
    <property type="match status" value="2"/>
</dbReference>
<dbReference type="CDD" id="cd00130">
    <property type="entry name" value="PAS"/>
    <property type="match status" value="2"/>
</dbReference>
<dbReference type="InterPro" id="IPR005467">
    <property type="entry name" value="His_kinase_dom"/>
</dbReference>
<dbReference type="Gene3D" id="3.30.450.20">
    <property type="entry name" value="PAS domain"/>
    <property type="match status" value="2"/>
</dbReference>
<dbReference type="PANTHER" id="PTHR43304:SF1">
    <property type="entry name" value="PAC DOMAIN-CONTAINING PROTEIN"/>
    <property type="match status" value="1"/>
</dbReference>
<dbReference type="Pfam" id="PF02518">
    <property type="entry name" value="HATPase_c"/>
    <property type="match status" value="1"/>
</dbReference>
<dbReference type="CDD" id="cd00075">
    <property type="entry name" value="HATPase"/>
    <property type="match status" value="1"/>
</dbReference>
<evidence type="ECO:0000256" key="3">
    <source>
        <dbReference type="ARBA" id="ARBA00022553"/>
    </source>
</evidence>
<evidence type="ECO:0000259" key="7">
    <source>
        <dbReference type="PROSITE" id="PS50109"/>
    </source>
</evidence>
<evidence type="ECO:0000256" key="1">
    <source>
        <dbReference type="ARBA" id="ARBA00000085"/>
    </source>
</evidence>
<evidence type="ECO:0000259" key="8">
    <source>
        <dbReference type="PROSITE" id="PS50112"/>
    </source>
</evidence>
<dbReference type="GO" id="GO:0004673">
    <property type="term" value="F:protein histidine kinase activity"/>
    <property type="evidence" value="ECO:0007669"/>
    <property type="project" value="UniProtKB-EC"/>
</dbReference>
<keyword evidence="6" id="KW-1133">Transmembrane helix</keyword>